<reference evidence="3 4" key="1">
    <citation type="submission" date="2021-03" db="EMBL/GenBank/DDBJ databases">
        <title>Genomic Encyclopedia of Type Strains, Phase IV (KMG-IV): sequencing the most valuable type-strain genomes for metagenomic binning, comparative biology and taxonomic classification.</title>
        <authorList>
            <person name="Goeker M."/>
        </authorList>
    </citation>
    <scope>NUCLEOTIDE SEQUENCE [LARGE SCALE GENOMIC DNA]</scope>
    <source>
        <strain evidence="3 4">DSM 6139</strain>
    </source>
</reference>
<dbReference type="PROSITE" id="PS50002">
    <property type="entry name" value="SH3"/>
    <property type="match status" value="1"/>
</dbReference>
<dbReference type="Proteomes" id="UP001519271">
    <property type="component" value="Unassembled WGS sequence"/>
</dbReference>
<protein>
    <recommendedName>
        <fullName evidence="2">SH3 domain-containing protein</fullName>
    </recommendedName>
</protein>
<evidence type="ECO:0000256" key="1">
    <source>
        <dbReference type="ARBA" id="ARBA00022443"/>
    </source>
</evidence>
<gene>
    <name evidence="3" type="ORF">J2Z34_000235</name>
</gene>
<accession>A0ABS4FZP4</accession>
<sequence length="117" mass="13686">MKYRVVFPHIANEINFLDLKKGDRVVKGEEFIGNPIWKNWVYCISEGTLREGWIPKQLLADLGEEYYLTEDYTSRELDCNKGDIIIPMNEMNGWAFCVNPEKKARGWVPLAKLEMMI</sequence>
<feature type="domain" description="SH3" evidence="2">
    <location>
        <begin position="1"/>
        <end position="64"/>
    </location>
</feature>
<keyword evidence="4" id="KW-1185">Reference proteome</keyword>
<keyword evidence="1" id="KW-0728">SH3 domain</keyword>
<organism evidence="3 4">
    <name type="scientific">Youngiibacter multivorans</name>
    <dbReference type="NCBI Taxonomy" id="937251"/>
    <lineage>
        <taxon>Bacteria</taxon>
        <taxon>Bacillati</taxon>
        <taxon>Bacillota</taxon>
        <taxon>Clostridia</taxon>
        <taxon>Eubacteriales</taxon>
        <taxon>Clostridiaceae</taxon>
        <taxon>Youngiibacter</taxon>
    </lineage>
</organism>
<evidence type="ECO:0000313" key="3">
    <source>
        <dbReference type="EMBL" id="MBP1917772.1"/>
    </source>
</evidence>
<dbReference type="InterPro" id="IPR014593">
    <property type="entry name" value="UCP034961_SH3_2"/>
</dbReference>
<evidence type="ECO:0000259" key="2">
    <source>
        <dbReference type="PROSITE" id="PS50002"/>
    </source>
</evidence>
<dbReference type="PIRSF" id="PIRSF034961">
    <property type="entry name" value="UCP034961_SH3_2"/>
    <property type="match status" value="1"/>
</dbReference>
<dbReference type="InterPro" id="IPR001452">
    <property type="entry name" value="SH3_domain"/>
</dbReference>
<dbReference type="Pfam" id="PF07653">
    <property type="entry name" value="SH3_2"/>
    <property type="match status" value="1"/>
</dbReference>
<proteinExistence type="predicted"/>
<dbReference type="SUPFAM" id="SSF50044">
    <property type="entry name" value="SH3-domain"/>
    <property type="match status" value="2"/>
</dbReference>
<comment type="caution">
    <text evidence="3">The sequence shown here is derived from an EMBL/GenBank/DDBJ whole genome shotgun (WGS) entry which is preliminary data.</text>
</comment>
<name>A0ABS4FZP4_9CLOT</name>
<dbReference type="InterPro" id="IPR036028">
    <property type="entry name" value="SH3-like_dom_sf"/>
</dbReference>
<dbReference type="RefSeq" id="WP_209458013.1">
    <property type="nucleotide sequence ID" value="NZ_JAGGKC010000001.1"/>
</dbReference>
<evidence type="ECO:0000313" key="4">
    <source>
        <dbReference type="Proteomes" id="UP001519271"/>
    </source>
</evidence>
<dbReference type="EMBL" id="JAGGKC010000001">
    <property type="protein sequence ID" value="MBP1917772.1"/>
    <property type="molecule type" value="Genomic_DNA"/>
</dbReference>
<dbReference type="SMART" id="SM00326">
    <property type="entry name" value="SH3"/>
    <property type="match status" value="2"/>
</dbReference>